<keyword evidence="4" id="KW-0175">Coiled coil</keyword>
<evidence type="ECO:0000313" key="13">
    <source>
        <dbReference type="EMBL" id="HIU12714.1"/>
    </source>
</evidence>
<accession>A0A9D1KZH0</accession>
<protein>
    <recommendedName>
        <fullName evidence="2 9">Transcription elongation factor GreA</fullName>
    </recommendedName>
    <alternativeName>
        <fullName evidence="8 9">Transcript cleavage factor GreA</fullName>
    </alternativeName>
</protein>
<dbReference type="NCBIfam" id="NF001263">
    <property type="entry name" value="PRK00226.1-4"/>
    <property type="match status" value="1"/>
</dbReference>
<evidence type="ECO:0000256" key="8">
    <source>
        <dbReference type="ARBA" id="ARBA00030776"/>
    </source>
</evidence>
<dbReference type="PANTHER" id="PTHR30437">
    <property type="entry name" value="TRANSCRIPTION ELONGATION FACTOR GREA"/>
    <property type="match status" value="1"/>
</dbReference>
<feature type="domain" description="Transcription elongation factor GreA/GreB N-terminal" evidence="12">
    <location>
        <begin position="8"/>
        <end position="77"/>
    </location>
</feature>
<dbReference type="FunFam" id="1.10.287.180:FF:000001">
    <property type="entry name" value="Transcription elongation factor GreA"/>
    <property type="match status" value="1"/>
</dbReference>
<comment type="caution">
    <text evidence="13">The sequence shown here is derived from an EMBL/GenBank/DDBJ whole genome shotgun (WGS) entry which is preliminary data.</text>
</comment>
<name>A0A9D1KZH0_9FIRM</name>
<dbReference type="Pfam" id="PF01272">
    <property type="entry name" value="GreA_GreB"/>
    <property type="match status" value="1"/>
</dbReference>
<dbReference type="HAMAP" id="MF_00105">
    <property type="entry name" value="GreA_GreB"/>
    <property type="match status" value="1"/>
</dbReference>
<evidence type="ECO:0000256" key="6">
    <source>
        <dbReference type="ARBA" id="ARBA00023163"/>
    </source>
</evidence>
<dbReference type="Gene3D" id="1.10.287.180">
    <property type="entry name" value="Transcription elongation factor, GreA/GreB, N-terminal domain"/>
    <property type="match status" value="1"/>
</dbReference>
<dbReference type="InterPro" id="IPR028624">
    <property type="entry name" value="Tscrpt_elong_fac_GreA/B"/>
</dbReference>
<evidence type="ECO:0000259" key="12">
    <source>
        <dbReference type="Pfam" id="PF03449"/>
    </source>
</evidence>
<keyword evidence="6 9" id="KW-0804">Transcription</keyword>
<dbReference type="InterPro" id="IPR001437">
    <property type="entry name" value="Tscrpt_elong_fac_GreA/B_C"/>
</dbReference>
<dbReference type="NCBIfam" id="TIGR01462">
    <property type="entry name" value="greA"/>
    <property type="match status" value="1"/>
</dbReference>
<reference evidence="13" key="2">
    <citation type="journal article" date="2021" name="PeerJ">
        <title>Extensive microbial diversity within the chicken gut microbiome revealed by metagenomics and culture.</title>
        <authorList>
            <person name="Gilroy R."/>
            <person name="Ravi A."/>
            <person name="Getino M."/>
            <person name="Pursley I."/>
            <person name="Horton D.L."/>
            <person name="Alikhan N.F."/>
            <person name="Baker D."/>
            <person name="Gharbi K."/>
            <person name="Hall N."/>
            <person name="Watson M."/>
            <person name="Adriaenssens E.M."/>
            <person name="Foster-Nyarko E."/>
            <person name="Jarju S."/>
            <person name="Secka A."/>
            <person name="Antonio M."/>
            <person name="Oren A."/>
            <person name="Chaudhuri R.R."/>
            <person name="La Ragione R."/>
            <person name="Hildebrand F."/>
            <person name="Pallen M.J."/>
        </authorList>
    </citation>
    <scope>NUCLEOTIDE SEQUENCE</scope>
    <source>
        <strain evidence="13">CHK195-11698</strain>
    </source>
</reference>
<organism evidence="13 14">
    <name type="scientific">Candidatus Fimiplasma intestinipullorum</name>
    <dbReference type="NCBI Taxonomy" id="2840825"/>
    <lineage>
        <taxon>Bacteria</taxon>
        <taxon>Bacillati</taxon>
        <taxon>Bacillota</taxon>
        <taxon>Clostridia</taxon>
        <taxon>Eubacteriales</taxon>
        <taxon>Candidatus Fimiplasma</taxon>
    </lineage>
</organism>
<evidence type="ECO:0000256" key="4">
    <source>
        <dbReference type="ARBA" id="ARBA00023054"/>
    </source>
</evidence>
<dbReference type="GO" id="GO:0070063">
    <property type="term" value="F:RNA polymerase binding"/>
    <property type="evidence" value="ECO:0007669"/>
    <property type="project" value="InterPro"/>
</dbReference>
<evidence type="ECO:0000259" key="11">
    <source>
        <dbReference type="Pfam" id="PF01272"/>
    </source>
</evidence>
<keyword evidence="3 9" id="KW-0805">Transcription regulation</keyword>
<dbReference type="GO" id="GO:0003746">
    <property type="term" value="F:translation elongation factor activity"/>
    <property type="evidence" value="ECO:0007669"/>
    <property type="project" value="UniProtKB-KW"/>
</dbReference>
<dbReference type="SUPFAM" id="SSF46557">
    <property type="entry name" value="GreA transcript cleavage protein, N-terminal domain"/>
    <property type="match status" value="1"/>
</dbReference>
<sequence>MAEHEKVLLTKSGIEKLRQERDNLVNVERPKVIEALQAARAQGDLSENAEYDSARERQAEVEARIKEIDAMLQNAEVIDEEGVDLRIVKPGMRVQMHDLADDVDYLYTIVGSFETNPDDGKISNECPLAKAVIGHAVGETVTVMVEEPYQVQITNIQLAE</sequence>
<reference evidence="13" key="1">
    <citation type="submission" date="2020-10" db="EMBL/GenBank/DDBJ databases">
        <authorList>
            <person name="Gilroy R."/>
        </authorList>
    </citation>
    <scope>NUCLEOTIDE SEQUENCE</scope>
    <source>
        <strain evidence="13">CHK195-11698</strain>
    </source>
</reference>
<evidence type="ECO:0000256" key="10">
    <source>
        <dbReference type="RuleBase" id="RU000556"/>
    </source>
</evidence>
<keyword evidence="5 9" id="KW-0238">DNA-binding</keyword>
<evidence type="ECO:0000313" key="14">
    <source>
        <dbReference type="Proteomes" id="UP000824175"/>
    </source>
</evidence>
<keyword evidence="13" id="KW-0251">Elongation factor</keyword>
<evidence type="ECO:0000256" key="5">
    <source>
        <dbReference type="ARBA" id="ARBA00023125"/>
    </source>
</evidence>
<dbReference type="InterPro" id="IPR036805">
    <property type="entry name" value="Tscrpt_elong_fac_GreA/B_N_sf"/>
</dbReference>
<feature type="domain" description="Transcription elongation factor GreA/GreB C-terminal" evidence="11">
    <location>
        <begin position="88"/>
        <end position="156"/>
    </location>
</feature>
<comment type="function">
    <text evidence="7 9 10">Necessary for efficient RNA polymerase transcription elongation past template-encoded arresting sites. The arresting sites in DNA have the property of trapping a certain fraction of elongating RNA polymerases that pass through, resulting in locked ternary complexes. Cleavage of the nascent transcript by cleavage factors such as GreA or GreB allows the resumption of elongation from the new 3'terminus. GreA releases sequences of 2 to 3 nucleotides.</text>
</comment>
<evidence type="ECO:0000256" key="7">
    <source>
        <dbReference type="ARBA" id="ARBA00024916"/>
    </source>
</evidence>
<keyword evidence="13" id="KW-0648">Protein biosynthesis</keyword>
<evidence type="ECO:0000256" key="1">
    <source>
        <dbReference type="ARBA" id="ARBA00008213"/>
    </source>
</evidence>
<dbReference type="Proteomes" id="UP000824175">
    <property type="component" value="Unassembled WGS sequence"/>
</dbReference>
<evidence type="ECO:0000256" key="2">
    <source>
        <dbReference type="ARBA" id="ARBA00013729"/>
    </source>
</evidence>
<dbReference type="InterPro" id="IPR023459">
    <property type="entry name" value="Tscrpt_elong_fac_GreA/B_fam"/>
</dbReference>
<dbReference type="PIRSF" id="PIRSF006092">
    <property type="entry name" value="GreA_GreB"/>
    <property type="match status" value="1"/>
</dbReference>
<dbReference type="InterPro" id="IPR036953">
    <property type="entry name" value="GreA/GreB_C_sf"/>
</dbReference>
<dbReference type="GO" id="GO:0006354">
    <property type="term" value="P:DNA-templated transcription elongation"/>
    <property type="evidence" value="ECO:0007669"/>
    <property type="project" value="TreeGrafter"/>
</dbReference>
<dbReference type="SUPFAM" id="SSF54534">
    <property type="entry name" value="FKBP-like"/>
    <property type="match status" value="1"/>
</dbReference>
<evidence type="ECO:0000256" key="9">
    <source>
        <dbReference type="HAMAP-Rule" id="MF_00105"/>
    </source>
</evidence>
<dbReference type="InterPro" id="IPR022691">
    <property type="entry name" value="Tscrpt_elong_fac_GreA/B_N"/>
</dbReference>
<dbReference type="Gene3D" id="3.10.50.30">
    <property type="entry name" value="Transcription elongation factor, GreA/GreB, C-terminal domain"/>
    <property type="match status" value="1"/>
</dbReference>
<evidence type="ECO:0000256" key="3">
    <source>
        <dbReference type="ARBA" id="ARBA00023015"/>
    </source>
</evidence>
<dbReference type="AlphaFoldDB" id="A0A9D1KZH0"/>
<proteinExistence type="inferred from homology"/>
<gene>
    <name evidence="9 13" type="primary">greA</name>
    <name evidence="13" type="ORF">IAD15_01410</name>
</gene>
<dbReference type="GO" id="GO:0032784">
    <property type="term" value="P:regulation of DNA-templated transcription elongation"/>
    <property type="evidence" value="ECO:0007669"/>
    <property type="project" value="UniProtKB-UniRule"/>
</dbReference>
<comment type="similarity">
    <text evidence="1 9 10">Belongs to the GreA/GreB family.</text>
</comment>
<dbReference type="PANTHER" id="PTHR30437:SF4">
    <property type="entry name" value="TRANSCRIPTION ELONGATION FACTOR GREA"/>
    <property type="match status" value="1"/>
</dbReference>
<dbReference type="GO" id="GO:0003677">
    <property type="term" value="F:DNA binding"/>
    <property type="evidence" value="ECO:0007669"/>
    <property type="project" value="UniProtKB-UniRule"/>
</dbReference>
<dbReference type="Pfam" id="PF03449">
    <property type="entry name" value="GreA_GreB_N"/>
    <property type="match status" value="1"/>
</dbReference>
<dbReference type="EMBL" id="DVMJ01000008">
    <property type="protein sequence ID" value="HIU12714.1"/>
    <property type="molecule type" value="Genomic_DNA"/>
</dbReference>
<dbReference type="InterPro" id="IPR006359">
    <property type="entry name" value="Tscrpt_elong_fac_GreA"/>
</dbReference>